<feature type="transmembrane region" description="Helical" evidence="1">
    <location>
        <begin position="7"/>
        <end position="26"/>
    </location>
</feature>
<evidence type="ECO:0000313" key="3">
    <source>
        <dbReference type="Proteomes" id="UP000020681"/>
    </source>
</evidence>
<gene>
    <name evidence="2" type="ORF">I551_9058</name>
</gene>
<comment type="caution">
    <text evidence="2">The sequence shown here is derived from an EMBL/GenBank/DDBJ whole genome shotgun (WGS) entry which is preliminary data.</text>
</comment>
<protein>
    <submittedName>
        <fullName evidence="2">Uncharacterized protein</fullName>
    </submittedName>
</protein>
<reference evidence="2 3" key="1">
    <citation type="submission" date="2014-01" db="EMBL/GenBank/DDBJ databases">
        <authorList>
            <person name="Dobos K."/>
            <person name="Lenaerts A."/>
            <person name="Ordway D."/>
            <person name="DeGroote M.A."/>
            <person name="Parker T."/>
            <person name="Sizemore C."/>
            <person name="Tallon L.J."/>
            <person name="Sadzewicz L.K."/>
            <person name="Sengamalay N."/>
            <person name="Fraser C.M."/>
            <person name="Hine E."/>
            <person name="Shefchek K.A."/>
            <person name="Das S.P."/>
            <person name="Tettelin H."/>
        </authorList>
    </citation>
    <scope>NUCLEOTIDE SEQUENCE [LARGE SCALE GENOMIC DNA]</scope>
    <source>
        <strain evidence="2 3">Harvey</strain>
    </source>
</reference>
<keyword evidence="3" id="KW-1185">Reference proteome</keyword>
<dbReference type="Proteomes" id="UP000020681">
    <property type="component" value="Unassembled WGS sequence"/>
</dbReference>
<keyword evidence="1" id="KW-0472">Membrane</keyword>
<sequence length="48" mass="5117">MAVISKVLGQFLIQAISMTVLVIALSNPPGRLTQRRLAGLAHQLAGDF</sequence>
<organism evidence="2 3">
    <name type="scientific">Mycobacterium ulcerans str. Harvey</name>
    <dbReference type="NCBI Taxonomy" id="1299332"/>
    <lineage>
        <taxon>Bacteria</taxon>
        <taxon>Bacillati</taxon>
        <taxon>Actinomycetota</taxon>
        <taxon>Actinomycetes</taxon>
        <taxon>Mycobacteriales</taxon>
        <taxon>Mycobacteriaceae</taxon>
        <taxon>Mycobacterium</taxon>
        <taxon>Mycobacterium ulcerans group</taxon>
    </lineage>
</organism>
<keyword evidence="1" id="KW-0812">Transmembrane</keyword>
<dbReference type="EMBL" id="JAOL01000051">
    <property type="protein sequence ID" value="EUA93687.1"/>
    <property type="molecule type" value="Genomic_DNA"/>
</dbReference>
<accession>A0ABN0R940</accession>
<keyword evidence="1" id="KW-1133">Transmembrane helix</keyword>
<name>A0ABN0R940_MYCUL</name>
<evidence type="ECO:0000313" key="2">
    <source>
        <dbReference type="EMBL" id="EUA93687.1"/>
    </source>
</evidence>
<evidence type="ECO:0000256" key="1">
    <source>
        <dbReference type="SAM" id="Phobius"/>
    </source>
</evidence>
<proteinExistence type="predicted"/>